<dbReference type="PANTHER" id="PTHR38590:SF1">
    <property type="entry name" value="BLL0828 PROTEIN"/>
    <property type="match status" value="1"/>
</dbReference>
<dbReference type="InterPro" id="IPR047216">
    <property type="entry name" value="Endonuclease_DUF559_bact"/>
</dbReference>
<proteinExistence type="predicted"/>
<reference evidence="2 3" key="1">
    <citation type="submission" date="2021-01" db="EMBL/GenBank/DDBJ databases">
        <title>Whole genome shotgun sequence of Actinoplanes couchii NBRC 106145.</title>
        <authorList>
            <person name="Komaki H."/>
            <person name="Tamura T."/>
        </authorList>
    </citation>
    <scope>NUCLEOTIDE SEQUENCE [LARGE SCALE GENOMIC DNA]</scope>
    <source>
        <strain evidence="2 3">NBRC 106145</strain>
    </source>
</reference>
<dbReference type="SUPFAM" id="SSF52980">
    <property type="entry name" value="Restriction endonuclease-like"/>
    <property type="match status" value="1"/>
</dbReference>
<accession>A0ABQ3X179</accession>
<organism evidence="2 3">
    <name type="scientific">Actinoplanes couchii</name>
    <dbReference type="NCBI Taxonomy" id="403638"/>
    <lineage>
        <taxon>Bacteria</taxon>
        <taxon>Bacillati</taxon>
        <taxon>Actinomycetota</taxon>
        <taxon>Actinomycetes</taxon>
        <taxon>Micromonosporales</taxon>
        <taxon>Micromonosporaceae</taxon>
        <taxon>Actinoplanes</taxon>
    </lineage>
</organism>
<dbReference type="EMBL" id="BOMG01000014">
    <property type="protein sequence ID" value="GID52285.1"/>
    <property type="molecule type" value="Genomic_DNA"/>
</dbReference>
<dbReference type="InterPro" id="IPR007569">
    <property type="entry name" value="DUF559"/>
</dbReference>
<dbReference type="PANTHER" id="PTHR38590">
    <property type="entry name" value="BLL0828 PROTEIN"/>
    <property type="match status" value="1"/>
</dbReference>
<name>A0ABQ3X179_9ACTN</name>
<dbReference type="Gene3D" id="3.40.960.10">
    <property type="entry name" value="VSR Endonuclease"/>
    <property type="match status" value="1"/>
</dbReference>
<gene>
    <name evidence="2" type="ORF">Aco03nite_006890</name>
</gene>
<evidence type="ECO:0000313" key="2">
    <source>
        <dbReference type="EMBL" id="GID52285.1"/>
    </source>
</evidence>
<dbReference type="InterPro" id="IPR011335">
    <property type="entry name" value="Restrct_endonuc-II-like"/>
</dbReference>
<dbReference type="Pfam" id="PF04480">
    <property type="entry name" value="DUF559"/>
    <property type="match status" value="1"/>
</dbReference>
<feature type="domain" description="DUF559" evidence="1">
    <location>
        <begin position="270"/>
        <end position="333"/>
    </location>
</feature>
<comment type="caution">
    <text evidence="2">The sequence shown here is derived from an EMBL/GenBank/DDBJ whole genome shotgun (WGS) entry which is preliminary data.</text>
</comment>
<dbReference type="Proteomes" id="UP000612282">
    <property type="component" value="Unassembled WGS sequence"/>
</dbReference>
<evidence type="ECO:0000313" key="3">
    <source>
        <dbReference type="Proteomes" id="UP000612282"/>
    </source>
</evidence>
<keyword evidence="3" id="KW-1185">Reference proteome</keyword>
<dbReference type="RefSeq" id="WP_203793095.1">
    <property type="nucleotide sequence ID" value="NZ_BAAAQE010000054.1"/>
</dbReference>
<sequence>MTRAWIDLPLDRPISVVGAGANDVLIRAESAPPGAPAVVSPAADLTQRPAALVTGLLSGLDRIARELFPAWLPAAEPIEDATGAGIVAVRSIAQRTARETGQYGPFLADLAERALRLRSSWTDDAAVRFDRGTRARGLARVIAASYRRAATVLLLPVPGPPAEVPEQQLMTAAHWLTDNGFGVWLTGTPLAERHRFGPVPPGPPPPGPEPAPALVPACSPGYPPIPGRPHPASRAERMLEAGLAGRDWAAGRAWNQHHQVHTLANPVRLDLLWRPERLIVEIDGDEHRGAARFAADRQRDVLLQLSGYAVLRFTNDQVIDHRDLVLSQIRTFLAGRRAGPHERIPHD</sequence>
<protein>
    <recommendedName>
        <fullName evidence="1">DUF559 domain-containing protein</fullName>
    </recommendedName>
</protein>
<evidence type="ECO:0000259" key="1">
    <source>
        <dbReference type="Pfam" id="PF04480"/>
    </source>
</evidence>